<dbReference type="InterPro" id="IPR029063">
    <property type="entry name" value="SAM-dependent_MTases_sf"/>
</dbReference>
<dbReference type="HOGENOM" id="CLU_067560_0_0_3"/>
<feature type="domain" description="Methyltransferase type 11" evidence="1">
    <location>
        <begin position="40"/>
        <end position="92"/>
    </location>
</feature>
<reference evidence="2 3" key="1">
    <citation type="submission" date="2012-05" db="EMBL/GenBank/DDBJ databases">
        <title>Finished chromosome of genome of Chamaesiphon sp. PCC 6605.</title>
        <authorList>
            <consortium name="US DOE Joint Genome Institute"/>
            <person name="Gugger M."/>
            <person name="Coursin T."/>
            <person name="Rippka R."/>
            <person name="Tandeau De Marsac N."/>
            <person name="Huntemann M."/>
            <person name="Wei C.-L."/>
            <person name="Han J."/>
            <person name="Detter J.C."/>
            <person name="Han C."/>
            <person name="Tapia R."/>
            <person name="Chen A."/>
            <person name="Kyrpides N."/>
            <person name="Mavromatis K."/>
            <person name="Markowitz V."/>
            <person name="Szeto E."/>
            <person name="Ivanova N."/>
            <person name="Pagani I."/>
            <person name="Pati A."/>
            <person name="Goodwin L."/>
            <person name="Nordberg H.P."/>
            <person name="Cantor M.N."/>
            <person name="Hua S.X."/>
            <person name="Woyke T."/>
            <person name="Kerfeld C.A."/>
        </authorList>
    </citation>
    <scope>NUCLEOTIDE SEQUENCE [LARGE SCALE GENOMIC DNA]</scope>
    <source>
        <strain evidence="3">ATCC 27169 / PCC 6605</strain>
    </source>
</reference>
<dbReference type="OrthoDB" id="457170at2"/>
<evidence type="ECO:0000259" key="1">
    <source>
        <dbReference type="Pfam" id="PF08241"/>
    </source>
</evidence>
<keyword evidence="2" id="KW-0808">Transferase</keyword>
<evidence type="ECO:0000313" key="2">
    <source>
        <dbReference type="EMBL" id="AFY96788.1"/>
    </source>
</evidence>
<dbReference type="GO" id="GO:0032259">
    <property type="term" value="P:methylation"/>
    <property type="evidence" value="ECO:0007669"/>
    <property type="project" value="UniProtKB-KW"/>
</dbReference>
<dbReference type="SUPFAM" id="SSF53335">
    <property type="entry name" value="S-adenosyl-L-methionine-dependent methyltransferases"/>
    <property type="match status" value="1"/>
</dbReference>
<dbReference type="eggNOG" id="COG4627">
    <property type="taxonomic scope" value="Bacteria"/>
</dbReference>
<proteinExistence type="predicted"/>
<gene>
    <name evidence="2" type="ORF">Cha6605_5942</name>
</gene>
<name>K9UQ47_CHAP6</name>
<keyword evidence="3" id="KW-1185">Reference proteome</keyword>
<dbReference type="KEGG" id="cmp:Cha6605_5942"/>
<keyword evidence="2" id="KW-0489">Methyltransferase</keyword>
<dbReference type="EMBL" id="CP003600">
    <property type="protein sequence ID" value="AFY96788.1"/>
    <property type="molecule type" value="Genomic_DNA"/>
</dbReference>
<dbReference type="Gene3D" id="3.40.50.150">
    <property type="entry name" value="Vaccinia Virus protein VP39"/>
    <property type="match status" value="1"/>
</dbReference>
<organism evidence="2 3">
    <name type="scientific">Chamaesiphon minutus (strain ATCC 27169 / PCC 6605)</name>
    <dbReference type="NCBI Taxonomy" id="1173020"/>
    <lineage>
        <taxon>Bacteria</taxon>
        <taxon>Bacillati</taxon>
        <taxon>Cyanobacteriota</taxon>
        <taxon>Cyanophyceae</taxon>
        <taxon>Gomontiellales</taxon>
        <taxon>Chamaesiphonaceae</taxon>
        <taxon>Chamaesiphon</taxon>
    </lineage>
</organism>
<dbReference type="STRING" id="1173020.Cha6605_5942"/>
<dbReference type="GO" id="GO:0008757">
    <property type="term" value="F:S-adenosylmethionine-dependent methyltransferase activity"/>
    <property type="evidence" value="ECO:0007669"/>
    <property type="project" value="InterPro"/>
</dbReference>
<dbReference type="RefSeq" id="WP_015162863.1">
    <property type="nucleotide sequence ID" value="NC_019697.1"/>
</dbReference>
<protein>
    <submittedName>
        <fullName evidence="2">Methyltransferase family protein</fullName>
    </submittedName>
</protein>
<evidence type="ECO:0000313" key="3">
    <source>
        <dbReference type="Proteomes" id="UP000010366"/>
    </source>
</evidence>
<sequence>MDRERLNFVEDIIMSMLLNIGCGTVYHKKWVNIDLNSNSSDVIQHDLSKGLPFESNSFDACYSSHVLEHLRKLEADFFIKEQKRILRKDGIVRIVVPDLETICRNYIRYLDELVSGDLSHEFRYDYSLLELYDQTTRDNPGGELLKLWSSQNITDLDYVVARHGKEALDHIQKVSSDNISSYKMRLMKLLTNLREVRKASIKMRSKLAELSVSFFAGEKMALSFRNGAFRDSGEIHRVMYDRYSLQRLLSNHGFIKIAICQPTQSSILDFNQYQLDSFEGKTRKPDSLFIEAVKA</sequence>
<dbReference type="InterPro" id="IPR013216">
    <property type="entry name" value="Methyltransf_11"/>
</dbReference>
<dbReference type="Pfam" id="PF08241">
    <property type="entry name" value="Methyltransf_11"/>
    <property type="match status" value="1"/>
</dbReference>
<dbReference type="Proteomes" id="UP000010366">
    <property type="component" value="Chromosome"/>
</dbReference>
<dbReference type="AlphaFoldDB" id="K9UQ47"/>
<accession>K9UQ47</accession>